<reference evidence="6 7" key="1">
    <citation type="submission" date="2024-09" db="EMBL/GenBank/DDBJ databases">
        <authorList>
            <person name="Sun Q."/>
            <person name="Mori K."/>
        </authorList>
    </citation>
    <scope>NUCLEOTIDE SEQUENCE [LARGE SCALE GENOMIC DNA]</scope>
    <source>
        <strain evidence="6 7">CCM 3426</strain>
    </source>
</reference>
<evidence type="ECO:0000313" key="6">
    <source>
        <dbReference type="EMBL" id="MFB9203035.1"/>
    </source>
</evidence>
<keyword evidence="2 4" id="KW-0238">DNA-binding</keyword>
<dbReference type="InterPro" id="IPR009057">
    <property type="entry name" value="Homeodomain-like_sf"/>
</dbReference>
<evidence type="ECO:0000256" key="4">
    <source>
        <dbReference type="PROSITE-ProRule" id="PRU00335"/>
    </source>
</evidence>
<dbReference type="SUPFAM" id="SSF48498">
    <property type="entry name" value="Tetracyclin repressor-like, C-terminal domain"/>
    <property type="match status" value="1"/>
</dbReference>
<accession>A0ABV5IG37</accession>
<evidence type="ECO:0000256" key="1">
    <source>
        <dbReference type="ARBA" id="ARBA00023015"/>
    </source>
</evidence>
<dbReference type="PROSITE" id="PS50977">
    <property type="entry name" value="HTH_TETR_2"/>
    <property type="match status" value="1"/>
</dbReference>
<dbReference type="Proteomes" id="UP001589647">
    <property type="component" value="Unassembled WGS sequence"/>
</dbReference>
<evidence type="ECO:0000256" key="3">
    <source>
        <dbReference type="ARBA" id="ARBA00023163"/>
    </source>
</evidence>
<keyword evidence="7" id="KW-1185">Reference proteome</keyword>
<feature type="domain" description="HTH tetR-type" evidence="5">
    <location>
        <begin position="6"/>
        <end position="66"/>
    </location>
</feature>
<dbReference type="Pfam" id="PF00440">
    <property type="entry name" value="TetR_N"/>
    <property type="match status" value="1"/>
</dbReference>
<feature type="DNA-binding region" description="H-T-H motif" evidence="4">
    <location>
        <begin position="29"/>
        <end position="48"/>
    </location>
</feature>
<dbReference type="InterPro" id="IPR001647">
    <property type="entry name" value="HTH_TetR"/>
</dbReference>
<gene>
    <name evidence="6" type="ORF">ACFFV7_17685</name>
</gene>
<dbReference type="RefSeq" id="WP_189646188.1">
    <property type="nucleotide sequence ID" value="NZ_BMRC01000002.1"/>
</dbReference>
<comment type="caution">
    <text evidence="6">The sequence shown here is derived from an EMBL/GenBank/DDBJ whole genome shotgun (WGS) entry which is preliminary data.</text>
</comment>
<dbReference type="Pfam" id="PF16925">
    <property type="entry name" value="TetR_C_13"/>
    <property type="match status" value="1"/>
</dbReference>
<evidence type="ECO:0000256" key="2">
    <source>
        <dbReference type="ARBA" id="ARBA00023125"/>
    </source>
</evidence>
<dbReference type="PANTHER" id="PTHR47506">
    <property type="entry name" value="TRANSCRIPTIONAL REGULATORY PROTEIN"/>
    <property type="match status" value="1"/>
</dbReference>
<dbReference type="InterPro" id="IPR011075">
    <property type="entry name" value="TetR_C"/>
</dbReference>
<proteinExistence type="predicted"/>
<organism evidence="6 7">
    <name type="scientific">Nonomuraea spiralis</name>
    <dbReference type="NCBI Taxonomy" id="46182"/>
    <lineage>
        <taxon>Bacteria</taxon>
        <taxon>Bacillati</taxon>
        <taxon>Actinomycetota</taxon>
        <taxon>Actinomycetes</taxon>
        <taxon>Streptosporangiales</taxon>
        <taxon>Streptosporangiaceae</taxon>
        <taxon>Nonomuraea</taxon>
    </lineage>
</organism>
<dbReference type="SUPFAM" id="SSF46689">
    <property type="entry name" value="Homeodomain-like"/>
    <property type="match status" value="1"/>
</dbReference>
<name>A0ABV5IG37_9ACTN</name>
<dbReference type="InterPro" id="IPR036271">
    <property type="entry name" value="Tet_transcr_reg_TetR-rel_C_sf"/>
</dbReference>
<evidence type="ECO:0000313" key="7">
    <source>
        <dbReference type="Proteomes" id="UP001589647"/>
    </source>
</evidence>
<keyword evidence="3" id="KW-0804">Transcription</keyword>
<dbReference type="Gene3D" id="1.10.357.10">
    <property type="entry name" value="Tetracycline Repressor, domain 2"/>
    <property type="match status" value="1"/>
</dbReference>
<evidence type="ECO:0000259" key="5">
    <source>
        <dbReference type="PROSITE" id="PS50977"/>
    </source>
</evidence>
<sequence length="190" mass="20433">MARPRTFEEDRAVEAAMRAFWDAGYEGTSTQDLCAATGLGRSSIYNTFDSKRDLYERALRRYHEERTSALIELMDSDLPAPEKIRTVLWQAVDPQADSPAGCLAVNSLVELAPHDPGIAALLRRDGDRRVAALRGAIELGQARGEIGADKDAQALAHFVVATVSGISVAARGGTGRATLESIAKTAMTAF</sequence>
<dbReference type="Gene3D" id="1.10.10.60">
    <property type="entry name" value="Homeodomain-like"/>
    <property type="match status" value="1"/>
</dbReference>
<dbReference type="PANTHER" id="PTHR47506:SF1">
    <property type="entry name" value="HTH-TYPE TRANSCRIPTIONAL REGULATOR YJDC"/>
    <property type="match status" value="1"/>
</dbReference>
<dbReference type="EMBL" id="JBHMEI010000013">
    <property type="protein sequence ID" value="MFB9203035.1"/>
    <property type="molecule type" value="Genomic_DNA"/>
</dbReference>
<keyword evidence="1" id="KW-0805">Transcription regulation</keyword>
<protein>
    <submittedName>
        <fullName evidence="6">TetR/AcrR family transcriptional regulator</fullName>
    </submittedName>
</protein>